<dbReference type="RefSeq" id="WP_013840447.1">
    <property type="nucleotide sequence ID" value="NC_015589.1"/>
</dbReference>
<keyword evidence="3" id="KW-1185">Reference proteome</keyword>
<dbReference type="Proteomes" id="UP000009234">
    <property type="component" value="Chromosome"/>
</dbReference>
<evidence type="ECO:0000259" key="1">
    <source>
        <dbReference type="Pfam" id="PF13020"/>
    </source>
</evidence>
<gene>
    <name evidence="2" type="ordered locus">Desru_0375</name>
</gene>
<accession>F6DQU8</accession>
<evidence type="ECO:0000313" key="3">
    <source>
        <dbReference type="Proteomes" id="UP000009234"/>
    </source>
</evidence>
<dbReference type="AlphaFoldDB" id="F6DQU8"/>
<name>F6DQU8_DESRL</name>
<reference evidence="2 3" key="2">
    <citation type="journal article" date="2012" name="Stand. Genomic Sci.">
        <title>Complete genome sequence of the sulfate-reducing firmicute Desulfotomaculum ruminis type strain (DL(T)).</title>
        <authorList>
            <person name="Spring S."/>
            <person name="Visser M."/>
            <person name="Lu M."/>
            <person name="Copeland A."/>
            <person name="Lapidus A."/>
            <person name="Lucas S."/>
            <person name="Cheng J.F."/>
            <person name="Han C."/>
            <person name="Tapia R."/>
            <person name="Goodwin L.A."/>
            <person name="Pitluck S."/>
            <person name="Ivanova N."/>
            <person name="Land M."/>
            <person name="Hauser L."/>
            <person name="Larimer F."/>
            <person name="Rohde M."/>
            <person name="Goker M."/>
            <person name="Detter J.C."/>
            <person name="Kyrpides N.C."/>
            <person name="Woyke T."/>
            <person name="Schaap P.J."/>
            <person name="Plugge C.M."/>
            <person name="Muyzer G."/>
            <person name="Kuever J."/>
            <person name="Pereira I.A."/>
            <person name="Parshina S.N."/>
            <person name="Bernier-Latmani R."/>
            <person name="Stams A.J."/>
            <person name="Klenk H.P."/>
        </authorList>
    </citation>
    <scope>NUCLEOTIDE SEQUENCE [LARGE SCALE GENOMIC DNA]</scope>
    <source>
        <strain evidence="3">ATCC 23193 / DSM 2154 / NCIB 8452 / DL</strain>
    </source>
</reference>
<evidence type="ECO:0000313" key="2">
    <source>
        <dbReference type="EMBL" id="AEG58672.1"/>
    </source>
</evidence>
<organism evidence="2 3">
    <name type="scientific">Desulforamulus ruminis (strain ATCC 23193 / DSM 2154 / NCIMB 8452 / DL)</name>
    <name type="common">Desulfotomaculum ruminis</name>
    <dbReference type="NCBI Taxonomy" id="696281"/>
    <lineage>
        <taxon>Bacteria</taxon>
        <taxon>Bacillati</taxon>
        <taxon>Bacillota</taxon>
        <taxon>Clostridia</taxon>
        <taxon>Eubacteriales</taxon>
        <taxon>Peptococcaceae</taxon>
        <taxon>Desulforamulus</taxon>
    </lineage>
</organism>
<dbReference type="HOGENOM" id="CLU_978797_0_0_9"/>
<dbReference type="EMBL" id="CP002780">
    <property type="protein sequence ID" value="AEG58672.1"/>
    <property type="molecule type" value="Genomic_DNA"/>
</dbReference>
<protein>
    <recommendedName>
        <fullName evidence="1">Protein NO VEIN C-terminal domain-containing protein</fullName>
    </recommendedName>
</protein>
<dbReference type="KEGG" id="dru:Desru_0375"/>
<dbReference type="InterPro" id="IPR024975">
    <property type="entry name" value="NOV_C"/>
</dbReference>
<feature type="domain" description="Protein NO VEIN C-terminal" evidence="1">
    <location>
        <begin position="186"/>
        <end position="248"/>
    </location>
</feature>
<reference evidence="3" key="1">
    <citation type="submission" date="2011-05" db="EMBL/GenBank/DDBJ databases">
        <title>Complete sequence of Desulfotomaculum ruminis DSM 2154.</title>
        <authorList>
            <person name="Lucas S."/>
            <person name="Copeland A."/>
            <person name="Lapidus A."/>
            <person name="Cheng J.-F."/>
            <person name="Goodwin L."/>
            <person name="Pitluck S."/>
            <person name="Lu M."/>
            <person name="Detter J.C."/>
            <person name="Han C."/>
            <person name="Tapia R."/>
            <person name="Land M."/>
            <person name="Hauser L."/>
            <person name="Kyrpides N."/>
            <person name="Ivanova N."/>
            <person name="Mikhailova N."/>
            <person name="Pagani I."/>
            <person name="Stams A.J.M."/>
            <person name="Plugge C.M."/>
            <person name="Muyzer G."/>
            <person name="Kuever J."/>
            <person name="Parshina S.N."/>
            <person name="Ivanova A.E."/>
            <person name="Nazina T.N."/>
            <person name="Brambilla E."/>
            <person name="Spring S."/>
            <person name="Klenk H.-P."/>
            <person name="Woyke T."/>
        </authorList>
    </citation>
    <scope>NUCLEOTIDE SEQUENCE [LARGE SCALE GENOMIC DNA]</scope>
    <source>
        <strain evidence="3">ATCC 23193 / DSM 2154 / NCIB 8452 / DL</strain>
    </source>
</reference>
<dbReference type="eggNOG" id="ENOG5032ZBH">
    <property type="taxonomic scope" value="Bacteria"/>
</dbReference>
<dbReference type="Pfam" id="PF13020">
    <property type="entry name" value="NOV_C"/>
    <property type="match status" value="1"/>
</dbReference>
<dbReference type="STRING" id="696281.Desru_0375"/>
<sequence>MIRLSPGILNSVLTLLNLIDKFSEISLNRIKAHSMFNGIHVDDVIETSLKCEWLICKENHFFCTEAGQNLLELYLKDKVTDHLLRRMIRDYIYNCSPIWANRIPNGRKEAFYVMSIDEQKCFVDSNLMKEPPEKTIIDWWDEVSQSIRYRFNSNLLGIGRQGELLTLEYELKRTGVSPILQSLNTNLVGYDILSQVGEKDTQKLLIEVKSSLKNAGTANFVFTKNEWETACQTENYLIYLWEISTVPRLAIVAPLDMFAHIPLNQGYGKWIKTEVPFYAFEDKFVDVNQ</sequence>
<proteinExistence type="predicted"/>